<evidence type="ECO:0000256" key="2">
    <source>
        <dbReference type="SAM" id="SignalP"/>
    </source>
</evidence>
<protein>
    <submittedName>
        <fullName evidence="5">Carboxylesterase type B domain-containing protein</fullName>
    </submittedName>
</protein>
<dbReference type="OMA" id="DFKESEM"/>
<dbReference type="Gene3D" id="3.40.50.1820">
    <property type="entry name" value="alpha/beta hydrolase"/>
    <property type="match status" value="1"/>
</dbReference>
<dbReference type="InterPro" id="IPR050309">
    <property type="entry name" value="Type-B_Carboxylest/Lipase"/>
</dbReference>
<dbReference type="GO" id="GO:0016787">
    <property type="term" value="F:hydrolase activity"/>
    <property type="evidence" value="ECO:0007669"/>
    <property type="project" value="InterPro"/>
</dbReference>
<evidence type="ECO:0000313" key="4">
    <source>
        <dbReference type="Proteomes" id="UP000887565"/>
    </source>
</evidence>
<dbReference type="InterPro" id="IPR029058">
    <property type="entry name" value="AB_hydrolase_fold"/>
</dbReference>
<dbReference type="SUPFAM" id="SSF53474">
    <property type="entry name" value="alpha/beta-Hydrolases"/>
    <property type="match status" value="1"/>
</dbReference>
<accession>A0A915ING2</accession>
<feature type="domain" description="Carboxylesterase type B" evidence="3">
    <location>
        <begin position="24"/>
        <end position="221"/>
    </location>
</feature>
<keyword evidence="4" id="KW-1185">Reference proteome</keyword>
<proteinExistence type="inferred from homology"/>
<keyword evidence="2" id="KW-0732">Signal</keyword>
<name>A0A915ING2_ROMCU</name>
<dbReference type="InterPro" id="IPR002018">
    <property type="entry name" value="CarbesteraseB"/>
</dbReference>
<organism evidence="4 5">
    <name type="scientific">Romanomermis culicivorax</name>
    <name type="common">Nematode worm</name>
    <dbReference type="NCBI Taxonomy" id="13658"/>
    <lineage>
        <taxon>Eukaryota</taxon>
        <taxon>Metazoa</taxon>
        <taxon>Ecdysozoa</taxon>
        <taxon>Nematoda</taxon>
        <taxon>Enoplea</taxon>
        <taxon>Dorylaimia</taxon>
        <taxon>Mermithida</taxon>
        <taxon>Mermithoidea</taxon>
        <taxon>Mermithidae</taxon>
        <taxon>Romanomermis</taxon>
    </lineage>
</organism>
<dbReference type="PANTHER" id="PTHR11559">
    <property type="entry name" value="CARBOXYLESTERASE"/>
    <property type="match status" value="1"/>
</dbReference>
<dbReference type="AlphaFoldDB" id="A0A915ING2"/>
<evidence type="ECO:0000313" key="5">
    <source>
        <dbReference type="WBParaSite" id="nRc.2.0.1.t14968-RA"/>
    </source>
</evidence>
<comment type="similarity">
    <text evidence="1">Belongs to the 'GDXG' lipolytic enzyme family.</text>
</comment>
<sequence>MFGRTLSMLLLLMALNLPQARPIIIDTMYGKIQGFEMTTADGAKANVFLGVPYARPPIGELRFQPPQQNEPWSHILNVSELKPMCMQTFYENESEDCLYMNIYVPTKLTRRKLHPVLLWIHGGSFILGSGNYFHVDGTIDNLVDRGLIFVSVNYRLGFWGFSSLLNKSMPGNLGLRDQISALQWIRANIRSFNGDPKSVTVAGDSAGAVSASILAISPLAK</sequence>
<reference evidence="5" key="1">
    <citation type="submission" date="2022-11" db="UniProtKB">
        <authorList>
            <consortium name="WormBaseParasite"/>
        </authorList>
    </citation>
    <scope>IDENTIFICATION</scope>
</reference>
<evidence type="ECO:0000256" key="1">
    <source>
        <dbReference type="ARBA" id="ARBA00010515"/>
    </source>
</evidence>
<dbReference type="PROSITE" id="PS01173">
    <property type="entry name" value="LIPASE_GDXG_HIS"/>
    <property type="match status" value="1"/>
</dbReference>
<dbReference type="Proteomes" id="UP000887565">
    <property type="component" value="Unplaced"/>
</dbReference>
<dbReference type="WBParaSite" id="nRc.2.0.1.t14968-RA">
    <property type="protein sequence ID" value="nRc.2.0.1.t14968-RA"/>
    <property type="gene ID" value="nRc.2.0.1.g14968"/>
</dbReference>
<dbReference type="InterPro" id="IPR002168">
    <property type="entry name" value="Lipase_GDXG_HIS_AS"/>
</dbReference>
<dbReference type="Pfam" id="PF00135">
    <property type="entry name" value="COesterase"/>
    <property type="match status" value="1"/>
</dbReference>
<evidence type="ECO:0000259" key="3">
    <source>
        <dbReference type="Pfam" id="PF00135"/>
    </source>
</evidence>
<feature type="chain" id="PRO_5037227240" evidence="2">
    <location>
        <begin position="21"/>
        <end position="221"/>
    </location>
</feature>
<feature type="signal peptide" evidence="2">
    <location>
        <begin position="1"/>
        <end position="20"/>
    </location>
</feature>